<dbReference type="Pfam" id="PF13614">
    <property type="entry name" value="AAA_31"/>
    <property type="match status" value="1"/>
</dbReference>
<dbReference type="SUPFAM" id="SSF52540">
    <property type="entry name" value="P-loop containing nucleoside triphosphate hydrolases"/>
    <property type="match status" value="1"/>
</dbReference>
<dbReference type="STRING" id="1528.SAMN04488579_101235"/>
<dbReference type="RefSeq" id="WP_090242614.1">
    <property type="nucleotide sequence ID" value="NZ_FNOU01000001.1"/>
</dbReference>
<dbReference type="PANTHER" id="PTHR13696">
    <property type="entry name" value="P-LOOP CONTAINING NUCLEOSIDE TRIPHOSPHATE HYDROLASE"/>
    <property type="match status" value="1"/>
</dbReference>
<dbReference type="CDD" id="cd02042">
    <property type="entry name" value="ParAB_family"/>
    <property type="match status" value="1"/>
</dbReference>
<evidence type="ECO:0000259" key="1">
    <source>
        <dbReference type="Pfam" id="PF13614"/>
    </source>
</evidence>
<dbReference type="EMBL" id="FNOU01000001">
    <property type="protein sequence ID" value="SDX34938.1"/>
    <property type="molecule type" value="Genomic_DNA"/>
</dbReference>
<dbReference type="Gene3D" id="3.40.50.300">
    <property type="entry name" value="P-loop containing nucleotide triphosphate hydrolases"/>
    <property type="match status" value="1"/>
</dbReference>
<name>A0A1H3AZT0_EUBBA</name>
<feature type="domain" description="AAA" evidence="1">
    <location>
        <begin position="1"/>
        <end position="172"/>
    </location>
</feature>
<sequence length="256" mass="29226">MKTISFFNLKGGCGKTTSAVNLGFLLGEKLKAQGKKLLYIDCDMQSNLTNSLMEYDLDRPCIYHLFTDENDVHEVIYPVRDNIDIIPSSLLMATIEPRLASMYGREFVLKRKLEEIQDDYAYCIIDCSPSFSIVTTNALIITDDIFIPVQTEYYAVDGVHLLEETLEYVSKSLGVSKSISLLFATLHDTRNNINNLQYDNLKVAFGERFMDSTIRKNISLVESPIFKQSIFEYKPRARGAEDYQRLFKEIEAKGGF</sequence>
<evidence type="ECO:0000313" key="3">
    <source>
        <dbReference type="Proteomes" id="UP000199652"/>
    </source>
</evidence>
<dbReference type="AlphaFoldDB" id="A0A1H3AZT0"/>
<gene>
    <name evidence="2" type="ORF">SAMN04488579_101235</name>
</gene>
<accession>A0A1H3AZT0</accession>
<protein>
    <submittedName>
        <fullName evidence="2">Chromosome partitioning protein</fullName>
    </submittedName>
</protein>
<organism evidence="2 3">
    <name type="scientific">Eubacterium barkeri</name>
    <name type="common">Clostridium barkeri</name>
    <dbReference type="NCBI Taxonomy" id="1528"/>
    <lineage>
        <taxon>Bacteria</taxon>
        <taxon>Bacillati</taxon>
        <taxon>Bacillota</taxon>
        <taxon>Clostridia</taxon>
        <taxon>Eubacteriales</taxon>
        <taxon>Eubacteriaceae</taxon>
        <taxon>Eubacterium</taxon>
    </lineage>
</organism>
<dbReference type="InterPro" id="IPR050678">
    <property type="entry name" value="DNA_Partitioning_ATPase"/>
</dbReference>
<evidence type="ECO:0000313" key="2">
    <source>
        <dbReference type="EMBL" id="SDX34938.1"/>
    </source>
</evidence>
<proteinExistence type="predicted"/>
<dbReference type="Proteomes" id="UP000199652">
    <property type="component" value="Unassembled WGS sequence"/>
</dbReference>
<dbReference type="OrthoDB" id="9815116at2"/>
<reference evidence="3" key="1">
    <citation type="submission" date="2016-10" db="EMBL/GenBank/DDBJ databases">
        <authorList>
            <person name="Varghese N."/>
            <person name="Submissions S."/>
        </authorList>
    </citation>
    <scope>NUCLEOTIDE SEQUENCE [LARGE SCALE GENOMIC DNA]</scope>
    <source>
        <strain evidence="3">VPI 5359</strain>
    </source>
</reference>
<keyword evidence="3" id="KW-1185">Reference proteome</keyword>
<dbReference type="PANTHER" id="PTHR13696:SF99">
    <property type="entry name" value="COBYRINIC ACID AC-DIAMIDE SYNTHASE"/>
    <property type="match status" value="1"/>
</dbReference>
<dbReference type="InterPro" id="IPR025669">
    <property type="entry name" value="AAA_dom"/>
</dbReference>
<dbReference type="InterPro" id="IPR027417">
    <property type="entry name" value="P-loop_NTPase"/>
</dbReference>